<accession>A0A4D4L5U1</accession>
<dbReference type="AlphaFoldDB" id="A0A4D4L5U1"/>
<evidence type="ECO:0000313" key="3">
    <source>
        <dbReference type="Proteomes" id="UP000301309"/>
    </source>
</evidence>
<protein>
    <submittedName>
        <fullName evidence="2">Uncharacterized protein</fullName>
    </submittedName>
</protein>
<dbReference type="Proteomes" id="UP000301309">
    <property type="component" value="Unassembled WGS sequence"/>
</dbReference>
<dbReference type="OrthoDB" id="4332069at2"/>
<organism evidence="2 3">
    <name type="scientific">Streptomyces violaceusniger</name>
    <dbReference type="NCBI Taxonomy" id="68280"/>
    <lineage>
        <taxon>Bacteria</taxon>
        <taxon>Bacillati</taxon>
        <taxon>Actinomycetota</taxon>
        <taxon>Actinomycetes</taxon>
        <taxon>Kitasatosporales</taxon>
        <taxon>Streptomycetaceae</taxon>
        <taxon>Streptomyces</taxon>
        <taxon>Streptomyces violaceusniger group</taxon>
    </lineage>
</organism>
<gene>
    <name evidence="2" type="ORF">SVIO_045310</name>
</gene>
<evidence type="ECO:0000313" key="2">
    <source>
        <dbReference type="EMBL" id="GDY53908.1"/>
    </source>
</evidence>
<name>A0A4D4L5U1_STRVO</name>
<dbReference type="EMBL" id="BJHW01000001">
    <property type="protein sequence ID" value="GDY53908.1"/>
    <property type="molecule type" value="Genomic_DNA"/>
</dbReference>
<feature type="compositionally biased region" description="Low complexity" evidence="1">
    <location>
        <begin position="37"/>
        <end position="52"/>
    </location>
</feature>
<comment type="caution">
    <text evidence="2">The sequence shown here is derived from an EMBL/GenBank/DDBJ whole genome shotgun (WGS) entry which is preliminary data.</text>
</comment>
<reference evidence="2 3" key="1">
    <citation type="journal article" date="2020" name="Int. J. Syst. Evol. Microbiol.">
        <title>Reclassification of Streptomyces castelarensis and Streptomyces sporoclivatus as later heterotypic synonyms of Streptomyces antimycoticus.</title>
        <authorList>
            <person name="Komaki H."/>
            <person name="Tamura T."/>
        </authorList>
    </citation>
    <scope>NUCLEOTIDE SEQUENCE [LARGE SCALE GENOMIC DNA]</scope>
    <source>
        <strain evidence="2 3">NBRC 13459</strain>
    </source>
</reference>
<dbReference type="RefSeq" id="WP_137978099.1">
    <property type="nucleotide sequence ID" value="NZ_BAAASO010000017.1"/>
</dbReference>
<feature type="region of interest" description="Disordered" evidence="1">
    <location>
        <begin position="36"/>
        <end position="56"/>
    </location>
</feature>
<evidence type="ECO:0000256" key="1">
    <source>
        <dbReference type="SAM" id="MobiDB-lite"/>
    </source>
</evidence>
<keyword evidence="3" id="KW-1185">Reference proteome</keyword>
<proteinExistence type="predicted"/>
<sequence length="87" mass="8820">MTDTPVPQEPTSPAALAHPVENTEVTGVVPITERTKTAGAAKATGAAETADAVRPPAEDDDLVIEDLSDASWPIPAPGICICTVGAE</sequence>